<dbReference type="Proteomes" id="UP001281761">
    <property type="component" value="Unassembled WGS sequence"/>
</dbReference>
<name>A0ABQ9WX44_9EUKA</name>
<sequence length="335" mass="38047">MIAENEGVEEERLQSGMKGHERERTVEINTLRDDATILEEVRKCRQFPAAKPNAMKSSINTLQTRTLHTHVNDLLKSIGHHSPNPIPVFVDSIILLLSLPDQSTVNTVLSILGSYFKVRHLSIITFVSSKLIPRILSTPLLQDLSVIDDNWVLYDIIIIFDSCVWLASPNAVTSFPTDSGTDPLSIRDLVLHEVLIPMEPSLVQISRNRQILSWIDESHETLRLLSSIFEVSVFHQPTLNFICSSHIPMVYQSLLSEIEMDGMHLYVIRFMSFKIHKWNHDEAETWRRGRILLQTLEQEGFRDGQEQTLFQGGAFDIDRIEGPQSPAITMAGVLS</sequence>
<accession>A0ABQ9WX44</accession>
<dbReference type="EMBL" id="JARBJD010000397">
    <property type="protein sequence ID" value="KAK2942595.1"/>
    <property type="molecule type" value="Genomic_DNA"/>
</dbReference>
<reference evidence="2 3" key="1">
    <citation type="journal article" date="2022" name="bioRxiv">
        <title>Genomics of Preaxostyla Flagellates Illuminates Evolutionary Transitions and the Path Towards Mitochondrial Loss.</title>
        <authorList>
            <person name="Novak L.V.F."/>
            <person name="Treitli S.C."/>
            <person name="Pyrih J."/>
            <person name="Halakuc P."/>
            <person name="Pipaliya S.V."/>
            <person name="Vacek V."/>
            <person name="Brzon O."/>
            <person name="Soukal P."/>
            <person name="Eme L."/>
            <person name="Dacks J.B."/>
            <person name="Karnkowska A."/>
            <person name="Elias M."/>
            <person name="Hampl V."/>
        </authorList>
    </citation>
    <scope>NUCLEOTIDE SEQUENCE [LARGE SCALE GENOMIC DNA]</scope>
    <source>
        <strain evidence="2">NAU3</strain>
        <tissue evidence="2">Gut</tissue>
    </source>
</reference>
<proteinExistence type="predicted"/>
<comment type="caution">
    <text evidence="2">The sequence shown here is derived from an EMBL/GenBank/DDBJ whole genome shotgun (WGS) entry which is preliminary data.</text>
</comment>
<evidence type="ECO:0000313" key="2">
    <source>
        <dbReference type="EMBL" id="KAK2942595.1"/>
    </source>
</evidence>
<evidence type="ECO:0000256" key="1">
    <source>
        <dbReference type="SAM" id="MobiDB-lite"/>
    </source>
</evidence>
<gene>
    <name evidence="2" type="ORF">BLNAU_22489</name>
</gene>
<protein>
    <submittedName>
        <fullName evidence="2">Uncharacterized protein</fullName>
    </submittedName>
</protein>
<feature type="region of interest" description="Disordered" evidence="1">
    <location>
        <begin position="1"/>
        <end position="21"/>
    </location>
</feature>
<evidence type="ECO:0000313" key="3">
    <source>
        <dbReference type="Proteomes" id="UP001281761"/>
    </source>
</evidence>
<feature type="compositionally biased region" description="Basic and acidic residues" evidence="1">
    <location>
        <begin position="10"/>
        <end position="21"/>
    </location>
</feature>
<keyword evidence="3" id="KW-1185">Reference proteome</keyword>
<organism evidence="2 3">
    <name type="scientific">Blattamonas nauphoetae</name>
    <dbReference type="NCBI Taxonomy" id="2049346"/>
    <lineage>
        <taxon>Eukaryota</taxon>
        <taxon>Metamonada</taxon>
        <taxon>Preaxostyla</taxon>
        <taxon>Oxymonadida</taxon>
        <taxon>Blattamonas</taxon>
    </lineage>
</organism>